<evidence type="ECO:0000256" key="4">
    <source>
        <dbReference type="ARBA" id="ARBA00023172"/>
    </source>
</evidence>
<reference evidence="8" key="1">
    <citation type="submission" date="2020-12" db="EMBL/GenBank/DDBJ databases">
        <title>Enhanced detection system for hospital associated transmission using whole genome sequencing surveillance.</title>
        <authorList>
            <person name="Harrison L.H."/>
            <person name="Van Tyne D."/>
            <person name="Marsh J.W."/>
            <person name="Griffith M.P."/>
            <person name="Snyder D.J."/>
            <person name="Cooper V.S."/>
            <person name="Mustapha M."/>
        </authorList>
    </citation>
    <scope>NUCLEOTIDE SEQUENCE</scope>
    <source>
        <strain evidence="8">PSB00042</strain>
    </source>
</reference>
<dbReference type="CDD" id="cd00397">
    <property type="entry name" value="DNA_BRE_C"/>
    <property type="match status" value="1"/>
</dbReference>
<dbReference type="Gene3D" id="1.10.150.130">
    <property type="match status" value="1"/>
</dbReference>
<dbReference type="Proteomes" id="UP000637061">
    <property type="component" value="Unassembled WGS sequence"/>
</dbReference>
<dbReference type="PANTHER" id="PTHR30349:SF64">
    <property type="entry name" value="PROPHAGE INTEGRASE INTD-RELATED"/>
    <property type="match status" value="1"/>
</dbReference>
<keyword evidence="4" id="KW-0233">DNA recombination</keyword>
<dbReference type="SUPFAM" id="SSF56349">
    <property type="entry name" value="DNA breaking-rejoining enzymes"/>
    <property type="match status" value="1"/>
</dbReference>
<proteinExistence type="inferred from homology"/>
<dbReference type="GO" id="GO:0006310">
    <property type="term" value="P:DNA recombination"/>
    <property type="evidence" value="ECO:0007669"/>
    <property type="project" value="UniProtKB-KW"/>
</dbReference>
<evidence type="ECO:0000256" key="2">
    <source>
        <dbReference type="ARBA" id="ARBA00022908"/>
    </source>
</evidence>
<dbReference type="RefSeq" id="WP_198747203.1">
    <property type="nucleotide sequence ID" value="NZ_JAEHTE010000008.1"/>
</dbReference>
<dbReference type="InterPro" id="IPR010998">
    <property type="entry name" value="Integrase_recombinase_N"/>
</dbReference>
<evidence type="ECO:0000313" key="9">
    <source>
        <dbReference type="Proteomes" id="UP000637061"/>
    </source>
</evidence>
<evidence type="ECO:0000259" key="6">
    <source>
        <dbReference type="PROSITE" id="PS51898"/>
    </source>
</evidence>
<evidence type="ECO:0000256" key="5">
    <source>
        <dbReference type="PROSITE-ProRule" id="PRU01248"/>
    </source>
</evidence>
<comment type="caution">
    <text evidence="8">The sequence shown here is derived from an EMBL/GenBank/DDBJ whole genome shotgun (WGS) entry which is preliminary data.</text>
</comment>
<dbReference type="EMBL" id="JAEHTE010000008">
    <property type="protein sequence ID" value="MBI6884311.1"/>
    <property type="molecule type" value="Genomic_DNA"/>
</dbReference>
<dbReference type="InterPro" id="IPR002104">
    <property type="entry name" value="Integrase_catalytic"/>
</dbReference>
<evidence type="ECO:0000256" key="3">
    <source>
        <dbReference type="ARBA" id="ARBA00023125"/>
    </source>
</evidence>
<dbReference type="InterPro" id="IPR044068">
    <property type="entry name" value="CB"/>
</dbReference>
<feature type="domain" description="Core-binding (CB)" evidence="7">
    <location>
        <begin position="30"/>
        <end position="116"/>
    </location>
</feature>
<dbReference type="Gene3D" id="1.10.443.10">
    <property type="entry name" value="Intergrase catalytic core"/>
    <property type="match status" value="1"/>
</dbReference>
<dbReference type="PROSITE" id="PS51898">
    <property type="entry name" value="TYR_RECOMBINASE"/>
    <property type="match status" value="1"/>
</dbReference>
<evidence type="ECO:0000259" key="7">
    <source>
        <dbReference type="PROSITE" id="PS51900"/>
    </source>
</evidence>
<gene>
    <name evidence="8" type="ORF">JEU22_10345</name>
</gene>
<protein>
    <submittedName>
        <fullName evidence="8">Tyrosine-type recombinase/integrase</fullName>
    </submittedName>
</protein>
<dbReference type="InterPro" id="IPR011010">
    <property type="entry name" value="DNA_brk_join_enz"/>
</dbReference>
<dbReference type="InterPro" id="IPR013762">
    <property type="entry name" value="Integrase-like_cat_sf"/>
</dbReference>
<dbReference type="GO" id="GO:0003677">
    <property type="term" value="F:DNA binding"/>
    <property type="evidence" value="ECO:0007669"/>
    <property type="project" value="UniProtKB-UniRule"/>
</dbReference>
<sequence length="381" mass="43988">MKVRKVKEIQWSGVDLTSWSILREGALSASSLVAAPSLYLLTRAQASKEDNSQKANAEDLHTFFEYLEKNDLDWRYLREQDVTNYIHQELMFRRCIAENNIDRHISTLRGFYTFGWESGLLSTAPNFSYNYKKRNSKEQEGNSNLPNFNLRSKFIGNDLLKIIMSGVIAESPYIRERDELVISLGYYCGLRTSEVTDTRNLRTSDLKKALNEIKVKNTHAFTMKVFGKGNKVRSVDVPPKISNLIRTFVDGRRSSIIDGPLVCSIDGSPLHKSHASTVFKKALRSATFRAERYLQNPPNSEFFVYHIPKDSYKNLTFHCLRHTFATNLVDFCYKHGIDPWQHVPEQMGHSRLATTKAYINFDALIHRREHIMRALEQEAHE</sequence>
<feature type="domain" description="Tyr recombinase" evidence="6">
    <location>
        <begin position="150"/>
        <end position="372"/>
    </location>
</feature>
<name>A0A8I1EEP7_PSEPU</name>
<dbReference type="InterPro" id="IPR050090">
    <property type="entry name" value="Tyrosine_recombinase_XerCD"/>
</dbReference>
<organism evidence="8 9">
    <name type="scientific">Pseudomonas putida</name>
    <name type="common">Arthrobacter siderocapsulatus</name>
    <dbReference type="NCBI Taxonomy" id="303"/>
    <lineage>
        <taxon>Bacteria</taxon>
        <taxon>Pseudomonadati</taxon>
        <taxon>Pseudomonadota</taxon>
        <taxon>Gammaproteobacteria</taxon>
        <taxon>Pseudomonadales</taxon>
        <taxon>Pseudomonadaceae</taxon>
        <taxon>Pseudomonas</taxon>
    </lineage>
</organism>
<dbReference type="PROSITE" id="PS51900">
    <property type="entry name" value="CB"/>
    <property type="match status" value="1"/>
</dbReference>
<accession>A0A8I1EEP7</accession>
<comment type="similarity">
    <text evidence="1">Belongs to the 'phage' integrase family.</text>
</comment>
<dbReference type="GO" id="GO:0015074">
    <property type="term" value="P:DNA integration"/>
    <property type="evidence" value="ECO:0007669"/>
    <property type="project" value="UniProtKB-KW"/>
</dbReference>
<dbReference type="PANTHER" id="PTHR30349">
    <property type="entry name" value="PHAGE INTEGRASE-RELATED"/>
    <property type="match status" value="1"/>
</dbReference>
<keyword evidence="3 5" id="KW-0238">DNA-binding</keyword>
<dbReference type="AlphaFoldDB" id="A0A8I1EEP7"/>
<evidence type="ECO:0000256" key="1">
    <source>
        <dbReference type="ARBA" id="ARBA00008857"/>
    </source>
</evidence>
<keyword evidence="2" id="KW-0229">DNA integration</keyword>
<evidence type="ECO:0000313" key="8">
    <source>
        <dbReference type="EMBL" id="MBI6884311.1"/>
    </source>
</evidence>
<dbReference type="Pfam" id="PF00589">
    <property type="entry name" value="Phage_integrase"/>
    <property type="match status" value="1"/>
</dbReference>